<evidence type="ECO:0000259" key="1">
    <source>
        <dbReference type="Pfam" id="PF21806"/>
    </source>
</evidence>
<evidence type="ECO:0000313" key="2">
    <source>
        <dbReference type="EMBL" id="GIH73009.1"/>
    </source>
</evidence>
<feature type="domain" description="DUF6879" evidence="1">
    <location>
        <begin position="27"/>
        <end position="191"/>
    </location>
</feature>
<evidence type="ECO:0000313" key="3">
    <source>
        <dbReference type="Proteomes" id="UP000610966"/>
    </source>
</evidence>
<dbReference type="InterPro" id="IPR049244">
    <property type="entry name" value="DUF6879"/>
</dbReference>
<organism evidence="2 3">
    <name type="scientific">Sphaerimonospora thailandensis</name>
    <dbReference type="NCBI Taxonomy" id="795644"/>
    <lineage>
        <taxon>Bacteria</taxon>
        <taxon>Bacillati</taxon>
        <taxon>Actinomycetota</taxon>
        <taxon>Actinomycetes</taxon>
        <taxon>Streptosporangiales</taxon>
        <taxon>Streptosporangiaceae</taxon>
        <taxon>Sphaerimonospora</taxon>
    </lineage>
</organism>
<sequence length="223" mass="25593">MEFSLNVFERVRDAEGRILPVDAYQAEFADDLERATATVWKLERAQDFYEPDVASWRAMMAGQWEDSLALLQEMGPTLTEFYRIRPDFCRVRIVERPLTPYLQWEMHALAVRAAAGERPRVLAAAAVREFEHIAPLPELVVFGPSLLYEVLYDDSGGHVGGRRVTDPDVIVPCLDAMRELYDRGEDLLPYFDREVVPLPPPSVSRRMRELLPDHSHHTGTFRP</sequence>
<comment type="caution">
    <text evidence="2">The sequence shown here is derived from an EMBL/GenBank/DDBJ whole genome shotgun (WGS) entry which is preliminary data.</text>
</comment>
<dbReference type="RefSeq" id="WP_204018654.1">
    <property type="nucleotide sequence ID" value="NZ_BOOG01000069.1"/>
</dbReference>
<accession>A0A8J3W167</accession>
<protein>
    <recommendedName>
        <fullName evidence="1">DUF6879 domain-containing protein</fullName>
    </recommendedName>
</protein>
<reference evidence="2" key="1">
    <citation type="submission" date="2021-01" db="EMBL/GenBank/DDBJ databases">
        <title>Whole genome shotgun sequence of Sphaerimonospora thailandensis NBRC 107569.</title>
        <authorList>
            <person name="Komaki H."/>
            <person name="Tamura T."/>
        </authorList>
    </citation>
    <scope>NUCLEOTIDE SEQUENCE</scope>
    <source>
        <strain evidence="2">NBRC 107569</strain>
    </source>
</reference>
<dbReference type="AlphaFoldDB" id="A0A8J3W167"/>
<name>A0A8J3W167_9ACTN</name>
<keyword evidence="3" id="KW-1185">Reference proteome</keyword>
<dbReference type="Pfam" id="PF21806">
    <property type="entry name" value="DUF6879"/>
    <property type="match status" value="1"/>
</dbReference>
<dbReference type="EMBL" id="BOOG01000069">
    <property type="protein sequence ID" value="GIH73009.1"/>
    <property type="molecule type" value="Genomic_DNA"/>
</dbReference>
<dbReference type="Proteomes" id="UP000610966">
    <property type="component" value="Unassembled WGS sequence"/>
</dbReference>
<proteinExistence type="predicted"/>
<gene>
    <name evidence="2" type="ORF">Mth01_52620</name>
</gene>